<dbReference type="Gene3D" id="3.40.50.1000">
    <property type="entry name" value="HAD superfamily/HAD-like"/>
    <property type="match status" value="1"/>
</dbReference>
<dbReference type="InterPro" id="IPR023214">
    <property type="entry name" value="HAD_sf"/>
</dbReference>
<dbReference type="Pfam" id="PF12710">
    <property type="entry name" value="HAD"/>
    <property type="match status" value="1"/>
</dbReference>
<proteinExistence type="predicted"/>
<keyword evidence="2" id="KW-1185">Reference proteome</keyword>
<dbReference type="GO" id="GO:0016787">
    <property type="term" value="F:hydrolase activity"/>
    <property type="evidence" value="ECO:0007669"/>
    <property type="project" value="UniProtKB-KW"/>
</dbReference>
<dbReference type="InterPro" id="IPR036412">
    <property type="entry name" value="HAD-like_sf"/>
</dbReference>
<gene>
    <name evidence="1" type="ORF">IFJ75_04945</name>
</gene>
<dbReference type="AlphaFoldDB" id="A0A975C367"/>
<dbReference type="RefSeq" id="WP_207931530.1">
    <property type="nucleotide sequence ID" value="NZ_CP062222.1"/>
</dbReference>
<dbReference type="KEGG" id="bgoe:IFJ75_04945"/>
<dbReference type="Proteomes" id="UP000663918">
    <property type="component" value="Chromosome"/>
</dbReference>
<accession>A0A975C367</accession>
<evidence type="ECO:0000313" key="2">
    <source>
        <dbReference type="Proteomes" id="UP000663918"/>
    </source>
</evidence>
<sequence>MPAVLPSWRDDAARSAILNFVALTTDPSSAHFVAQEDRIAVFGHDGTLWCEQPTTVQTLFARESLEKLAESAPSLRDREPFRTLLERDPTAAHRLGKRAIFEAMALIDAGLTLPEFEARVRAWLEVTPNPALVRLCANLVYQPQLELLQYLRASGFSTWIISAGGVDFIRALSQRLYGIPPEQVVGSSNRIEQRFDAFGGSVLCKLPTVRLFNDAEAKVETIADHIGRRPILAFGSSDSDLPMLRYAMGGPTPGLALLLHHDDAFREAAYDRENHLSPLIEGLDHARELGVTVVSMARDWKNVFA</sequence>
<name>A0A975C367_9CAUL</name>
<dbReference type="SUPFAM" id="SSF56784">
    <property type="entry name" value="HAD-like"/>
    <property type="match status" value="1"/>
</dbReference>
<keyword evidence="1" id="KW-0378">Hydrolase</keyword>
<evidence type="ECO:0000313" key="1">
    <source>
        <dbReference type="EMBL" id="QTC92249.1"/>
    </source>
</evidence>
<reference evidence="1" key="1">
    <citation type="submission" date="2020-09" db="EMBL/GenBank/DDBJ databases">
        <title>Brevundimonas sp. LVF2 isolated from a puddle in Goettingen, Germany.</title>
        <authorList>
            <person name="Friedrich I."/>
            <person name="Klassen A."/>
            <person name="Hannes N."/>
            <person name="Schneider D."/>
            <person name="Hertel R."/>
            <person name="Daniel R."/>
        </authorList>
    </citation>
    <scope>NUCLEOTIDE SEQUENCE</scope>
    <source>
        <strain evidence="1">LVF2</strain>
    </source>
</reference>
<protein>
    <submittedName>
        <fullName evidence="1">Haloacid dehalogenase-like hydrolase</fullName>
    </submittedName>
</protein>
<organism evidence="1 2">
    <name type="scientific">Brevundimonas goettingensis</name>
    <dbReference type="NCBI Taxonomy" id="2774190"/>
    <lineage>
        <taxon>Bacteria</taxon>
        <taxon>Pseudomonadati</taxon>
        <taxon>Pseudomonadota</taxon>
        <taxon>Alphaproteobacteria</taxon>
        <taxon>Caulobacterales</taxon>
        <taxon>Caulobacteraceae</taxon>
        <taxon>Brevundimonas</taxon>
    </lineage>
</organism>
<dbReference type="EMBL" id="CP062222">
    <property type="protein sequence ID" value="QTC92249.1"/>
    <property type="molecule type" value="Genomic_DNA"/>
</dbReference>